<dbReference type="Proteomes" id="UP001172386">
    <property type="component" value="Unassembled WGS sequence"/>
</dbReference>
<dbReference type="EMBL" id="JAPDRQ010000006">
    <property type="protein sequence ID" value="KAJ9663871.1"/>
    <property type="molecule type" value="Genomic_DNA"/>
</dbReference>
<evidence type="ECO:0000313" key="1">
    <source>
        <dbReference type="EMBL" id="KAJ9663871.1"/>
    </source>
</evidence>
<organism evidence="1 2">
    <name type="scientific">Neophaeococcomyces mojaviensis</name>
    <dbReference type="NCBI Taxonomy" id="3383035"/>
    <lineage>
        <taxon>Eukaryota</taxon>
        <taxon>Fungi</taxon>
        <taxon>Dikarya</taxon>
        <taxon>Ascomycota</taxon>
        <taxon>Pezizomycotina</taxon>
        <taxon>Eurotiomycetes</taxon>
        <taxon>Chaetothyriomycetidae</taxon>
        <taxon>Chaetothyriales</taxon>
        <taxon>Chaetothyriales incertae sedis</taxon>
        <taxon>Neophaeococcomyces</taxon>
    </lineage>
</organism>
<name>A0ACC3AJD4_9EURO</name>
<comment type="caution">
    <text evidence="1">The sequence shown here is derived from an EMBL/GenBank/DDBJ whole genome shotgun (WGS) entry which is preliminary data.</text>
</comment>
<accession>A0ACC3AJD4</accession>
<protein>
    <submittedName>
        <fullName evidence="1">Uncharacterized protein</fullName>
    </submittedName>
</protein>
<keyword evidence="2" id="KW-1185">Reference proteome</keyword>
<proteinExistence type="predicted"/>
<gene>
    <name evidence="1" type="ORF">H2198_000631</name>
</gene>
<reference evidence="1" key="1">
    <citation type="submission" date="2022-10" db="EMBL/GenBank/DDBJ databases">
        <title>Culturing micro-colonial fungi from biological soil crusts in the Mojave desert and describing Neophaeococcomyces mojavensis, and introducing the new genera and species Taxawa tesnikishii.</title>
        <authorList>
            <person name="Kurbessoian T."/>
            <person name="Stajich J.E."/>
        </authorList>
    </citation>
    <scope>NUCLEOTIDE SEQUENCE</scope>
    <source>
        <strain evidence="1">JES_112</strain>
    </source>
</reference>
<evidence type="ECO:0000313" key="2">
    <source>
        <dbReference type="Proteomes" id="UP001172386"/>
    </source>
</evidence>
<sequence>MEPRSSHDSSSTLAPSSDFPSLPESVTHWHLLSPHGVVTTDILNSKYDGSGTESDPYIISFLKNDPGDPKQLPAWRKWIIVATVSIVTFIAALGSSIYLGILQQTEEQFRVSEEVAILGLSLFILGFVAGPLFFAPCGELAGRQVTLIGSFVGYTVFNAATIASQNIQTLLVLRFLAGFFAACSFTNSTGTLADIFEPAQRGMAFGFYAATPFMGPILGPAIGGFLGTAAGWRWVLGLLTILSGLGLVLSALLVPETYGAELLNRRAKKMSKLTGKHYVSRLSVGKEPTSVLATFKKDLSRPWAILFLDPIVLCLSTWVSIVYGTLYLFLAGYPFVYQEARGWSPGIGGLALLGIGGGVLVASAVNIPVSKQFGAKAKKDSAPPEVRLQPAMVGGLFIPMGIFWFAWTNAPSIPWPSSVIAGSFFGFGMVIVWTSVNNYLTDAYKIYAASALAGQVVMRSIFGAVFPLFTGYMFRRIGLHWAASVPGFIALACAPLPFIFYRFGRQIRARSKYASKADADTAALHEQKGSA</sequence>